<organism evidence="5 6">
    <name type="scientific">Spirodela intermedia</name>
    <name type="common">Intermediate duckweed</name>
    <dbReference type="NCBI Taxonomy" id="51605"/>
    <lineage>
        <taxon>Eukaryota</taxon>
        <taxon>Viridiplantae</taxon>
        <taxon>Streptophyta</taxon>
        <taxon>Embryophyta</taxon>
        <taxon>Tracheophyta</taxon>
        <taxon>Spermatophyta</taxon>
        <taxon>Magnoliopsida</taxon>
        <taxon>Liliopsida</taxon>
        <taxon>Araceae</taxon>
        <taxon>Lemnoideae</taxon>
        <taxon>Spirodela</taxon>
    </lineage>
</organism>
<dbReference type="FunFam" id="2.130.10.10:FF:000102">
    <property type="entry name" value="Actin-interacting protein 1"/>
    <property type="match status" value="1"/>
</dbReference>
<dbReference type="Proteomes" id="UP000663760">
    <property type="component" value="Chromosome 9"/>
</dbReference>
<sequence length="612" mass="65843">MAELSETYACVPTTERGRGILIAGDHKTDSIAYCNGRSVIIRRLDRPLEVSIYGEHAYTATVARFSPNGEWVASADVSGTVRIWGRNGDRALKNEFRVLSGRIDDLQWSPDGQRIVASGEGKGKSFVRAFMWDSGTNVGEFDGHSRRVLSCTFKPTRPFRIVTCGEDFLVNFYEGPPFRFKLSHREHSNFVNCVRYSPDGTKFITVSSDKKGIIYDGKTGEKMGELAGEDGHKGSIYAVSWSPDSNQVLTVSADKSAKIWEITDSGGGKLKRTLSCVAGSGSIDDMLVGCLWQNDHLVTVSLGGTISLFSASNPNQMPISFSGHMKSVSSLACFLQDGQKAIVSSSYDGIIIRWTQGVGFGGKLKRKNTSQIKCFSGVREEFIVSGFDNKVWRHSLCGDELGDSDPIDVGSQPKDLSLAAQSPEIALVSTDSNVTVLHGTAVVSTTKLGFTATASAIAPDGSKAIIGGQDGKLRVYSIHGGVLAETALLEKHRGPITAIRYSPDGSSFASADANREAVVWDCVSLEVKLKNMLYHTARINCLAWSPDGSMVATGSLDTCVIVYEVSKPASSRITIKGAHLGGVCGLAFSDKDSLVSSGEDACIRVWRLTPPS</sequence>
<dbReference type="GO" id="GO:0030864">
    <property type="term" value="C:cortical actin cytoskeleton"/>
    <property type="evidence" value="ECO:0007669"/>
    <property type="project" value="TreeGrafter"/>
</dbReference>
<dbReference type="Gene3D" id="2.130.10.10">
    <property type="entry name" value="YVTN repeat-like/Quinoprotein amine dehydrogenase"/>
    <property type="match status" value="2"/>
</dbReference>
<name>A0A7I8KWC6_SPIIN</name>
<dbReference type="PROSITE" id="PS00678">
    <property type="entry name" value="WD_REPEATS_1"/>
    <property type="match status" value="1"/>
</dbReference>
<accession>A0A7I8KWC6</accession>
<dbReference type="GO" id="GO:0030042">
    <property type="term" value="P:actin filament depolymerization"/>
    <property type="evidence" value="ECO:0007669"/>
    <property type="project" value="TreeGrafter"/>
</dbReference>
<comment type="function">
    <text evidence="3">Binds actin. Enhances the F-actin depolymerization activity of actin-depolymerizing factor (ADF) proteins.</text>
</comment>
<evidence type="ECO:0000313" key="6">
    <source>
        <dbReference type="Proteomes" id="UP000663760"/>
    </source>
</evidence>
<dbReference type="EMBL" id="LR746272">
    <property type="protein sequence ID" value="CAA7402117.1"/>
    <property type="molecule type" value="Genomic_DNA"/>
</dbReference>
<gene>
    <name evidence="5" type="ORF">SI8410_09012795</name>
</gene>
<evidence type="ECO:0000313" key="5">
    <source>
        <dbReference type="EMBL" id="CAA7402117.1"/>
    </source>
</evidence>
<dbReference type="PANTHER" id="PTHR19856:SF0">
    <property type="entry name" value="WD REPEAT-CONTAINING PROTEIN 1"/>
    <property type="match status" value="1"/>
</dbReference>
<keyword evidence="6" id="KW-1185">Reference proteome</keyword>
<dbReference type="FunFam" id="2.130.10.10:FF:000167">
    <property type="entry name" value="Actin-interacting protein 1"/>
    <property type="match status" value="1"/>
</dbReference>
<dbReference type="SUPFAM" id="SSF50978">
    <property type="entry name" value="WD40 repeat-like"/>
    <property type="match status" value="2"/>
</dbReference>
<feature type="repeat" description="WD" evidence="4">
    <location>
        <begin position="184"/>
        <end position="225"/>
    </location>
</feature>
<dbReference type="InterPro" id="IPR015943">
    <property type="entry name" value="WD40/YVTN_repeat-like_dom_sf"/>
</dbReference>
<feature type="repeat" description="WD" evidence="4">
    <location>
        <begin position="53"/>
        <end position="94"/>
    </location>
</feature>
<dbReference type="PROSITE" id="PS50294">
    <property type="entry name" value="WD_REPEATS_REGION"/>
    <property type="match status" value="4"/>
</dbReference>
<dbReference type="Pfam" id="PF00400">
    <property type="entry name" value="WD40"/>
    <property type="match status" value="8"/>
</dbReference>
<feature type="repeat" description="WD" evidence="4">
    <location>
        <begin position="532"/>
        <end position="573"/>
    </location>
</feature>
<keyword evidence="2" id="KW-0677">Repeat</keyword>
<dbReference type="OrthoDB" id="2306at2759"/>
<dbReference type="SMART" id="SM00320">
    <property type="entry name" value="WD40"/>
    <property type="match status" value="11"/>
</dbReference>
<dbReference type="InterPro" id="IPR019775">
    <property type="entry name" value="WD40_repeat_CS"/>
</dbReference>
<proteinExistence type="predicted"/>
<dbReference type="InterPro" id="IPR036322">
    <property type="entry name" value="WD40_repeat_dom_sf"/>
</dbReference>
<dbReference type="GO" id="GO:0051015">
    <property type="term" value="F:actin filament binding"/>
    <property type="evidence" value="ECO:0007669"/>
    <property type="project" value="TreeGrafter"/>
</dbReference>
<protein>
    <submittedName>
        <fullName evidence="5">Uncharacterized protein</fullName>
    </submittedName>
</protein>
<dbReference type="AlphaFoldDB" id="A0A7I8KWC6"/>
<dbReference type="PANTHER" id="PTHR19856">
    <property type="entry name" value="WD-REPEATCONTAINING PROTEIN WDR1"/>
    <property type="match status" value="1"/>
</dbReference>
<feature type="repeat" description="WD" evidence="4">
    <location>
        <begin position="576"/>
        <end position="612"/>
    </location>
</feature>
<dbReference type="InterPro" id="IPR001680">
    <property type="entry name" value="WD40_rpt"/>
</dbReference>
<feature type="repeat" description="WD" evidence="4">
    <location>
        <begin position="229"/>
        <end position="262"/>
    </location>
</feature>
<dbReference type="PROSITE" id="PS50082">
    <property type="entry name" value="WD_REPEATS_2"/>
    <property type="match status" value="6"/>
</dbReference>
<evidence type="ECO:0000256" key="4">
    <source>
        <dbReference type="PROSITE-ProRule" id="PRU00221"/>
    </source>
</evidence>
<evidence type="ECO:0000256" key="2">
    <source>
        <dbReference type="ARBA" id="ARBA00022737"/>
    </source>
</evidence>
<reference evidence="5" key="1">
    <citation type="submission" date="2020-02" db="EMBL/GenBank/DDBJ databases">
        <authorList>
            <person name="Scholz U."/>
            <person name="Mascher M."/>
            <person name="Fiebig A."/>
        </authorList>
    </citation>
    <scope>NUCLEOTIDE SEQUENCE</scope>
</reference>
<dbReference type="CDD" id="cd00200">
    <property type="entry name" value="WD40"/>
    <property type="match status" value="1"/>
</dbReference>
<keyword evidence="1 4" id="KW-0853">WD repeat</keyword>
<feature type="repeat" description="WD" evidence="4">
    <location>
        <begin position="489"/>
        <end position="521"/>
    </location>
</feature>
<evidence type="ECO:0000256" key="3">
    <source>
        <dbReference type="ARBA" id="ARBA00058835"/>
    </source>
</evidence>
<evidence type="ECO:0000256" key="1">
    <source>
        <dbReference type="ARBA" id="ARBA00022574"/>
    </source>
</evidence>